<dbReference type="PANTHER" id="PTHR42715:SF3">
    <property type="entry name" value="BETA-GLUCOSIDASE B-RELATED"/>
    <property type="match status" value="1"/>
</dbReference>
<name>A0A0M2H1T9_9MICO</name>
<dbReference type="PRINTS" id="PR00133">
    <property type="entry name" value="GLHYDRLASE3"/>
</dbReference>
<dbReference type="EC" id="3.2.1.21" evidence="4"/>
<dbReference type="InterPro" id="IPR036881">
    <property type="entry name" value="Glyco_hydro_3_C_sf"/>
</dbReference>
<gene>
    <name evidence="4" type="primary">bglB_4</name>
    <name evidence="4" type="ORF">RS81_03290</name>
</gene>
<comment type="similarity">
    <text evidence="1">Belongs to the glycosyl hydrolase 3 family.</text>
</comment>
<dbReference type="Gene3D" id="3.20.20.300">
    <property type="entry name" value="Glycoside hydrolase, family 3, N-terminal domain"/>
    <property type="match status" value="1"/>
</dbReference>
<protein>
    <submittedName>
        <fullName evidence="4">Thermostable beta-glucosidase B</fullName>
        <ecNumber evidence="4">3.2.1.21</ecNumber>
    </submittedName>
</protein>
<dbReference type="STRING" id="92835.RS81_03290"/>
<keyword evidence="5" id="KW-1185">Reference proteome</keyword>
<dbReference type="InterPro" id="IPR036962">
    <property type="entry name" value="Glyco_hydro_3_N_sf"/>
</dbReference>
<dbReference type="Pfam" id="PF01915">
    <property type="entry name" value="Glyco_hydro_3_C"/>
    <property type="match status" value="1"/>
</dbReference>
<dbReference type="InterPro" id="IPR050288">
    <property type="entry name" value="Cellulose_deg_GH3"/>
</dbReference>
<dbReference type="PATRIC" id="fig|92835.4.peg.3321"/>
<evidence type="ECO:0000259" key="3">
    <source>
        <dbReference type="SMART" id="SM01217"/>
    </source>
</evidence>
<dbReference type="InterPro" id="IPR026891">
    <property type="entry name" value="Fn3-like"/>
</dbReference>
<dbReference type="Proteomes" id="UP000033956">
    <property type="component" value="Unassembled WGS sequence"/>
</dbReference>
<dbReference type="Gene3D" id="2.60.40.10">
    <property type="entry name" value="Immunoglobulins"/>
    <property type="match status" value="1"/>
</dbReference>
<dbReference type="AlphaFoldDB" id="A0A0M2H1T9"/>
<dbReference type="InterPro" id="IPR001764">
    <property type="entry name" value="Glyco_hydro_3_N"/>
</dbReference>
<evidence type="ECO:0000313" key="5">
    <source>
        <dbReference type="Proteomes" id="UP000033956"/>
    </source>
</evidence>
<proteinExistence type="inferred from homology"/>
<reference evidence="4 5" key="1">
    <citation type="submission" date="2015-02" db="EMBL/GenBank/DDBJ databases">
        <title>Draft genome sequences of ten Microbacterium spp. with emphasis on heavy metal contaminated environments.</title>
        <authorList>
            <person name="Corretto E."/>
        </authorList>
    </citation>
    <scope>NUCLEOTIDE SEQUENCE [LARGE SCALE GENOMIC DNA]</scope>
    <source>
        <strain evidence="4 5">DSM 12510</strain>
    </source>
</reference>
<dbReference type="InterPro" id="IPR002772">
    <property type="entry name" value="Glyco_hydro_3_C"/>
</dbReference>
<dbReference type="SUPFAM" id="SSF52279">
    <property type="entry name" value="Beta-D-glucan exohydrolase, C-terminal domain"/>
    <property type="match status" value="2"/>
</dbReference>
<dbReference type="PANTHER" id="PTHR42715">
    <property type="entry name" value="BETA-GLUCOSIDASE"/>
    <property type="match status" value="1"/>
</dbReference>
<evidence type="ECO:0000256" key="1">
    <source>
        <dbReference type="ARBA" id="ARBA00005336"/>
    </source>
</evidence>
<dbReference type="SUPFAM" id="SSF51445">
    <property type="entry name" value="(Trans)glycosidases"/>
    <property type="match status" value="1"/>
</dbReference>
<evidence type="ECO:0000313" key="4">
    <source>
        <dbReference type="EMBL" id="KJL37533.1"/>
    </source>
</evidence>
<organism evidence="4 5">
    <name type="scientific">Microbacterium terrae</name>
    <dbReference type="NCBI Taxonomy" id="69369"/>
    <lineage>
        <taxon>Bacteria</taxon>
        <taxon>Bacillati</taxon>
        <taxon>Actinomycetota</taxon>
        <taxon>Actinomycetes</taxon>
        <taxon>Micrococcales</taxon>
        <taxon>Microbacteriaceae</taxon>
        <taxon>Microbacterium</taxon>
    </lineage>
</organism>
<dbReference type="Gene3D" id="3.40.50.1700">
    <property type="entry name" value="Glycoside hydrolase family 3 C-terminal domain"/>
    <property type="match status" value="1"/>
</dbReference>
<dbReference type="Pfam" id="PF14310">
    <property type="entry name" value="Fn3-like"/>
    <property type="match status" value="1"/>
</dbReference>
<dbReference type="RefSeq" id="WP_045277176.1">
    <property type="nucleotide sequence ID" value="NZ_BAAAUP010000002.1"/>
</dbReference>
<keyword evidence="2 4" id="KW-0378">Hydrolase</keyword>
<dbReference type="GO" id="GO:0008422">
    <property type="term" value="F:beta-glucosidase activity"/>
    <property type="evidence" value="ECO:0007669"/>
    <property type="project" value="UniProtKB-EC"/>
</dbReference>
<dbReference type="GO" id="GO:0009251">
    <property type="term" value="P:glucan catabolic process"/>
    <property type="evidence" value="ECO:0007669"/>
    <property type="project" value="TreeGrafter"/>
</dbReference>
<dbReference type="Pfam" id="PF00933">
    <property type="entry name" value="Glyco_hydro_3"/>
    <property type="match status" value="1"/>
</dbReference>
<dbReference type="EMBL" id="JYIZ01000057">
    <property type="protein sequence ID" value="KJL37533.1"/>
    <property type="molecule type" value="Genomic_DNA"/>
</dbReference>
<accession>A0A0M2H1T9</accession>
<dbReference type="OrthoDB" id="3187421at2"/>
<comment type="caution">
    <text evidence="4">The sequence shown here is derived from an EMBL/GenBank/DDBJ whole genome shotgun (WGS) entry which is preliminary data.</text>
</comment>
<keyword evidence="4" id="KW-0326">Glycosidase</keyword>
<sequence length="746" mass="79762">MTQFDFPGTIAAETSAARAFDAAVDRVREGEHPLAAAADLWLELTPAERLWLLDGDVDFWPGMRSLATGGYHRDTPYVMGAIERVGLPGIRFSDGPRGAVREGSTAFPVAMARGATWDVELEERVGVAIGTEAREHGANYFGGVCINLPRHPAWGRVQEVYSDQPLLLGAMGAAVTRGAQRNVMACMKHFALNSMENARFEVDVKVDEATLHEVYLPHFKHVVEAGVASVMSSYNASNGEWNGQNPYLLTQVLRDDWGFEGAVITDFVWGLRDAAASLSAGLDVEAPYRQQRASTLESSLESGESSWDDVERSGVRIIGMQLTHYARRLAEEPHGTLACPEHTALAREAATRAMVLLKNDTIADDAAPVLPFDGAGLRTLAVVGRLADVEVTGDRGSSSVLTPYVVTPLQGLRAALPDADVVTADAAAGASGAAEAAQMADAAIVVVGYTAEDEGEFIDGSLATREELTALYPEPRDDQERADQEVVIRNLGAGRSVVGTEGKGGDRRQLHLRPEDVETIRAVAAANPRTVVVIVGAGAVLMHEWIDLVPSVVIGWYAGTEGGNALADVLLGARTPSGRLPYAIPASDEDLPAFDKDAKTFTYDRWYGQRLLQRRGVDALFPLGFGLSYTTVDTEALAVDAVDAASGRAAATVTVRNTGARDVHHVVQVYGSRVDGERAGERELLGFTVTHLSTHQVQDVPVALDLTPLGRWDAASRTIVVAEGPIVVEASAYWGDSAAVRAEVVL</sequence>
<dbReference type="InterPro" id="IPR013783">
    <property type="entry name" value="Ig-like_fold"/>
</dbReference>
<dbReference type="InterPro" id="IPR017853">
    <property type="entry name" value="GH"/>
</dbReference>
<dbReference type="SMART" id="SM01217">
    <property type="entry name" value="Fn3_like"/>
    <property type="match status" value="1"/>
</dbReference>
<feature type="domain" description="Fibronectin type III-like" evidence="3">
    <location>
        <begin position="665"/>
        <end position="738"/>
    </location>
</feature>
<evidence type="ECO:0000256" key="2">
    <source>
        <dbReference type="ARBA" id="ARBA00022801"/>
    </source>
</evidence>